<reference evidence="5" key="2">
    <citation type="journal article" date="2018" name="Environ. Sci. Technol.">
        <title>The Toxicogenome of Hyalella azteca: A Model for Sediment Ecotoxicology and Evolutionary Toxicology.</title>
        <authorList>
            <person name="Poynton H.C."/>
            <person name="Hasenbein S."/>
            <person name="Benoit J.B."/>
            <person name="Sepulveda M.S."/>
            <person name="Poelchau M.F."/>
            <person name="Hughes D.S.T."/>
            <person name="Murali S.C."/>
            <person name="Chen S."/>
            <person name="Glastad K.M."/>
            <person name="Goodisman M.A.D."/>
            <person name="Werren J.H."/>
            <person name="Vineis J.H."/>
            <person name="Bowen J.L."/>
            <person name="Friedrich M."/>
            <person name="Jones J."/>
            <person name="Robertson H.M."/>
            <person name="Feyereisen R."/>
            <person name="Mechler-Hickson A."/>
            <person name="Mathers N."/>
            <person name="Lee C.E."/>
            <person name="Colbourne J.K."/>
            <person name="Biales A."/>
            <person name="Johnston J.S."/>
            <person name="Wellborn G.A."/>
            <person name="Rosendale A.J."/>
            <person name="Cridge A.G."/>
            <person name="Munoz-Torres M.C."/>
            <person name="Bain P.A."/>
            <person name="Manny A.R."/>
            <person name="Major K.M."/>
            <person name="Lambert F.N."/>
            <person name="Vulpe C.D."/>
            <person name="Tuck P."/>
            <person name="Blalock B.J."/>
            <person name="Lin Y.Y."/>
            <person name="Smith M.E."/>
            <person name="Ochoa-Acuna H."/>
            <person name="Chen M.M."/>
            <person name="Childers C.P."/>
            <person name="Qu J."/>
            <person name="Dugan S."/>
            <person name="Lee S.L."/>
            <person name="Chao H."/>
            <person name="Dinh H."/>
            <person name="Han Y."/>
            <person name="Doddapaneni H."/>
            <person name="Worley K.C."/>
            <person name="Muzny D.M."/>
            <person name="Gibbs R.A."/>
            <person name="Richards S."/>
        </authorList>
    </citation>
    <scope>NUCLEOTIDE SEQUENCE</scope>
    <source>
        <strain evidence="5">HAZT.00-mixed</strain>
        <tissue evidence="5">Whole organism</tissue>
    </source>
</reference>
<reference evidence="5" key="3">
    <citation type="submission" date="2019-06" db="EMBL/GenBank/DDBJ databases">
        <authorList>
            <person name="Poynton C."/>
            <person name="Hasenbein S."/>
            <person name="Benoit J.B."/>
            <person name="Sepulveda M.S."/>
            <person name="Poelchau M.F."/>
            <person name="Murali S.C."/>
            <person name="Chen S."/>
            <person name="Glastad K.M."/>
            <person name="Werren J.H."/>
            <person name="Vineis J.H."/>
            <person name="Bowen J.L."/>
            <person name="Friedrich M."/>
            <person name="Jones J."/>
            <person name="Robertson H.M."/>
            <person name="Feyereisen R."/>
            <person name="Mechler-Hickson A."/>
            <person name="Mathers N."/>
            <person name="Lee C.E."/>
            <person name="Colbourne J.K."/>
            <person name="Biales A."/>
            <person name="Johnston J.S."/>
            <person name="Wellborn G.A."/>
            <person name="Rosendale A.J."/>
            <person name="Cridge A.G."/>
            <person name="Munoz-Torres M.C."/>
            <person name="Bain P.A."/>
            <person name="Manny A.R."/>
            <person name="Major K.M."/>
            <person name="Lambert F.N."/>
            <person name="Vulpe C.D."/>
            <person name="Tuck P."/>
            <person name="Blalock B.J."/>
            <person name="Lin Y.-Y."/>
            <person name="Smith M.E."/>
            <person name="Ochoa-Acuna H."/>
            <person name="Chen M.-J.M."/>
            <person name="Childers C.P."/>
            <person name="Qu J."/>
            <person name="Dugan S."/>
            <person name="Lee S.L."/>
            <person name="Chao H."/>
            <person name="Dinh H."/>
            <person name="Han Y."/>
            <person name="Doddapaneni H."/>
            <person name="Worley K.C."/>
            <person name="Muzny D.M."/>
            <person name="Gibbs R.A."/>
            <person name="Richards S."/>
        </authorList>
    </citation>
    <scope>NUCLEOTIDE SEQUENCE</scope>
    <source>
        <strain evidence="5">HAZT.00-mixed</strain>
        <tissue evidence="5">Whole organism</tissue>
    </source>
</reference>
<keyword evidence="4" id="KW-0472">Membrane</keyword>
<dbReference type="InterPro" id="IPR036055">
    <property type="entry name" value="LDL_receptor-like_sf"/>
</dbReference>
<dbReference type="Proteomes" id="UP000711488">
    <property type="component" value="Unassembled WGS sequence"/>
</dbReference>
<accession>A0A6A0H6T9</accession>
<comment type="caution">
    <text evidence="5">The sequence shown here is derived from an EMBL/GenBank/DDBJ whole genome shotgun (WGS) entry which is preliminary data.</text>
</comment>
<reference evidence="5" key="1">
    <citation type="submission" date="2014-08" db="EMBL/GenBank/DDBJ databases">
        <authorList>
            <person name="Murali S."/>
            <person name="Richards S."/>
            <person name="Bandaranaike D."/>
            <person name="Bellair M."/>
            <person name="Blankenburg K."/>
            <person name="Chao H."/>
            <person name="Dinh H."/>
            <person name="Doddapaneni H."/>
            <person name="Dugan-Rocha S."/>
            <person name="Elkadiri S."/>
            <person name="Gnanaolivu R."/>
            <person name="Hughes D."/>
            <person name="Lee S."/>
            <person name="Li M."/>
            <person name="Ming W."/>
            <person name="Munidasa M."/>
            <person name="Muniz J."/>
            <person name="Nguyen L."/>
            <person name="Osuji N."/>
            <person name="Pu L.-L."/>
            <person name="Puazo M."/>
            <person name="Skinner E."/>
            <person name="Qu C."/>
            <person name="Quiroz J."/>
            <person name="Raj R."/>
            <person name="Weissenberger G."/>
            <person name="Xin Y."/>
            <person name="Zou X."/>
            <person name="Han Y."/>
            <person name="Worley K."/>
            <person name="Muzny D."/>
            <person name="Gibbs R."/>
        </authorList>
    </citation>
    <scope>NUCLEOTIDE SEQUENCE</scope>
    <source>
        <strain evidence="5">HAZT.00-mixed</strain>
        <tissue evidence="5">Whole organism</tissue>
    </source>
</reference>
<keyword evidence="1 2" id="KW-1015">Disulfide bond</keyword>
<dbReference type="SUPFAM" id="SSF57424">
    <property type="entry name" value="LDL receptor-like module"/>
    <property type="match status" value="1"/>
</dbReference>
<evidence type="ECO:0000256" key="4">
    <source>
        <dbReference type="SAM" id="Phobius"/>
    </source>
</evidence>
<dbReference type="AlphaFoldDB" id="A0A6A0H6T9"/>
<evidence type="ECO:0000313" key="5">
    <source>
        <dbReference type="EMBL" id="KAA0201148.1"/>
    </source>
</evidence>
<dbReference type="PROSITE" id="PS50068">
    <property type="entry name" value="LDLRA_2"/>
    <property type="match status" value="1"/>
</dbReference>
<sequence length="206" mass="22652">MQVCGCQPSITGVMQSVRLSDGTEAAKKHIHSPAFVFTNQSPDMPTPCQGSVQATMQQRQQDCRVEVGMRHELYTRIRRANQTLRRDEKTERRAGRSTADAYVQNEKLLNGKTSIRLRTSARARTGFFNAFMSLMLIFLIWGLDEAATEGPDSPLTSHRSGGGVGSASPCPVSEHTCDNLQCVPRDKVCNGEDDCGDQSDERPGCT</sequence>
<evidence type="ECO:0000256" key="1">
    <source>
        <dbReference type="ARBA" id="ARBA00023157"/>
    </source>
</evidence>
<dbReference type="PROSITE" id="PS01209">
    <property type="entry name" value="LDLRA_1"/>
    <property type="match status" value="1"/>
</dbReference>
<protein>
    <submittedName>
        <fullName evidence="5">Uncharacterized protein</fullName>
    </submittedName>
</protein>
<dbReference type="InterPro" id="IPR023415">
    <property type="entry name" value="LDLR_class-A_CS"/>
</dbReference>
<dbReference type="EMBL" id="JQDR03005826">
    <property type="protein sequence ID" value="KAA0201148.1"/>
    <property type="molecule type" value="Genomic_DNA"/>
</dbReference>
<gene>
    <name evidence="5" type="ORF">HAZT_HAZT003347</name>
</gene>
<evidence type="ECO:0000256" key="3">
    <source>
        <dbReference type="SAM" id="MobiDB-lite"/>
    </source>
</evidence>
<feature type="disulfide bond" evidence="2">
    <location>
        <begin position="170"/>
        <end position="182"/>
    </location>
</feature>
<dbReference type="Pfam" id="PF00057">
    <property type="entry name" value="Ldl_recept_a"/>
    <property type="match status" value="1"/>
</dbReference>
<feature type="transmembrane region" description="Helical" evidence="4">
    <location>
        <begin position="126"/>
        <end position="143"/>
    </location>
</feature>
<keyword evidence="4" id="KW-0812">Transmembrane</keyword>
<name>A0A6A0H6T9_HYAAZ</name>
<feature type="disulfide bond" evidence="2">
    <location>
        <begin position="177"/>
        <end position="195"/>
    </location>
</feature>
<evidence type="ECO:0000256" key="2">
    <source>
        <dbReference type="PROSITE-ProRule" id="PRU00124"/>
    </source>
</evidence>
<dbReference type="Gene3D" id="4.10.400.10">
    <property type="entry name" value="Low-density Lipoprotein Receptor"/>
    <property type="match status" value="1"/>
</dbReference>
<proteinExistence type="predicted"/>
<dbReference type="CDD" id="cd00112">
    <property type="entry name" value="LDLa"/>
    <property type="match status" value="1"/>
</dbReference>
<comment type="caution">
    <text evidence="2">Lacks conserved residue(s) required for the propagation of feature annotation.</text>
</comment>
<dbReference type="InterPro" id="IPR002172">
    <property type="entry name" value="LDrepeatLR_classA_rpt"/>
</dbReference>
<keyword evidence="4" id="KW-1133">Transmembrane helix</keyword>
<feature type="region of interest" description="Disordered" evidence="3">
    <location>
        <begin position="149"/>
        <end position="171"/>
    </location>
</feature>
<dbReference type="SMART" id="SM00192">
    <property type="entry name" value="LDLa"/>
    <property type="match status" value="1"/>
</dbReference>
<feature type="non-terminal residue" evidence="5">
    <location>
        <position position="206"/>
    </location>
</feature>
<organism evidence="5">
    <name type="scientific">Hyalella azteca</name>
    <name type="common">Amphipod</name>
    <dbReference type="NCBI Taxonomy" id="294128"/>
    <lineage>
        <taxon>Eukaryota</taxon>
        <taxon>Metazoa</taxon>
        <taxon>Ecdysozoa</taxon>
        <taxon>Arthropoda</taxon>
        <taxon>Crustacea</taxon>
        <taxon>Multicrustacea</taxon>
        <taxon>Malacostraca</taxon>
        <taxon>Eumalacostraca</taxon>
        <taxon>Peracarida</taxon>
        <taxon>Amphipoda</taxon>
        <taxon>Senticaudata</taxon>
        <taxon>Talitrida</taxon>
        <taxon>Talitroidea</taxon>
        <taxon>Hyalellidae</taxon>
        <taxon>Hyalella</taxon>
    </lineage>
</organism>